<evidence type="ECO:0000259" key="6">
    <source>
        <dbReference type="Pfam" id="PF13720"/>
    </source>
</evidence>
<dbReference type="Pfam" id="PF00132">
    <property type="entry name" value="Hexapep"/>
    <property type="match status" value="2"/>
</dbReference>
<accession>A0A0W8G0R9</accession>
<evidence type="ECO:0000256" key="5">
    <source>
        <dbReference type="ARBA" id="ARBA00023315"/>
    </source>
</evidence>
<dbReference type="Gene3D" id="2.160.10.10">
    <property type="entry name" value="Hexapeptide repeat proteins"/>
    <property type="match status" value="1"/>
</dbReference>
<reference evidence="7" key="1">
    <citation type="journal article" date="2015" name="Proc. Natl. Acad. Sci. U.S.A.">
        <title>Networks of energetic and metabolic interactions define dynamics in microbial communities.</title>
        <authorList>
            <person name="Embree M."/>
            <person name="Liu J.K."/>
            <person name="Al-Bassam M.M."/>
            <person name="Zengler K."/>
        </authorList>
    </citation>
    <scope>NUCLEOTIDE SEQUENCE</scope>
</reference>
<evidence type="ECO:0000313" key="7">
    <source>
        <dbReference type="EMBL" id="KUG26746.1"/>
    </source>
</evidence>
<keyword evidence="3 7" id="KW-0808">Transferase</keyword>
<dbReference type="PANTHER" id="PTHR43480:SF1">
    <property type="entry name" value="ACYL-[ACYL-CARRIER-PROTEIN]--UDP-N-ACETYLGLUCOSAMINE O-ACYLTRANSFERASE, MITOCHONDRIAL-RELATED"/>
    <property type="match status" value="1"/>
</dbReference>
<dbReference type="AlphaFoldDB" id="A0A0W8G0R9"/>
<keyword evidence="5 7" id="KW-0012">Acyltransferase</keyword>
<dbReference type="InterPro" id="IPR010137">
    <property type="entry name" value="Lipid_A_LpxA"/>
</dbReference>
<protein>
    <submittedName>
        <fullName evidence="7">Acyl-acp--udp-n-acetylglucosamine o-acyltransferase</fullName>
        <ecNumber evidence="7">2.3.1.129</ecNumber>
    </submittedName>
</protein>
<dbReference type="Pfam" id="PF13720">
    <property type="entry name" value="Acetyltransf_11"/>
    <property type="match status" value="1"/>
</dbReference>
<dbReference type="EC" id="2.3.1.129" evidence="7"/>
<dbReference type="EMBL" id="LNQE01000413">
    <property type="protein sequence ID" value="KUG26746.1"/>
    <property type="molecule type" value="Genomic_DNA"/>
</dbReference>
<dbReference type="InterPro" id="IPR037157">
    <property type="entry name" value="Acetyltransf_C_sf"/>
</dbReference>
<dbReference type="PIRSF" id="PIRSF000456">
    <property type="entry name" value="UDP-GlcNAc_acltr"/>
    <property type="match status" value="1"/>
</dbReference>
<dbReference type="PANTHER" id="PTHR43480">
    <property type="entry name" value="ACYL-[ACYL-CARRIER-PROTEIN]--UDP-N-ACETYLGLUCOSAMINE O-ACYLTRANSFERASE"/>
    <property type="match status" value="1"/>
</dbReference>
<keyword evidence="2" id="KW-0441">Lipid A biosynthesis</keyword>
<keyword evidence="4" id="KW-0443">Lipid metabolism</keyword>
<dbReference type="HAMAP" id="MF_00387">
    <property type="entry name" value="LpxA"/>
    <property type="match status" value="1"/>
</dbReference>
<dbReference type="SUPFAM" id="SSF51161">
    <property type="entry name" value="Trimeric LpxA-like enzymes"/>
    <property type="match status" value="1"/>
</dbReference>
<dbReference type="CDD" id="cd03351">
    <property type="entry name" value="LbH_UDP-GlcNAc_AT"/>
    <property type="match status" value="1"/>
</dbReference>
<dbReference type="InterPro" id="IPR001451">
    <property type="entry name" value="Hexapep"/>
</dbReference>
<sequence>MSEIHSTAIVSSKAKIGKNINVAPYAIIHNDVEIGDNCSIGPYAVIYDGARIGNNVIIHQSASVSNVPQDLKFGNEKTHFYIGDNTTIREFVTLHRGTGEGGFSKIGENCLIMAYVHVPHDCIIGSNVIIANTVQIAGHVEIDDWVIIGGVTAIHQFCKIGKHSMIGAGFKVTQDVPPFIIAGREPMRFMGLNVVGLRRRGFSNDDILTLKKTYDLFYNSGLNFSTAKEKIKETYGDVPVVKELLDFFERSNRGIIRK</sequence>
<evidence type="ECO:0000256" key="3">
    <source>
        <dbReference type="ARBA" id="ARBA00022679"/>
    </source>
</evidence>
<evidence type="ECO:0000256" key="2">
    <source>
        <dbReference type="ARBA" id="ARBA00022556"/>
    </source>
</evidence>
<dbReference type="InterPro" id="IPR011004">
    <property type="entry name" value="Trimer_LpxA-like_sf"/>
</dbReference>
<dbReference type="NCBIfam" id="NF003657">
    <property type="entry name" value="PRK05289.1"/>
    <property type="match status" value="1"/>
</dbReference>
<dbReference type="GO" id="GO:0016020">
    <property type="term" value="C:membrane"/>
    <property type="evidence" value="ECO:0007669"/>
    <property type="project" value="GOC"/>
</dbReference>
<keyword evidence="1" id="KW-0444">Lipid biosynthesis</keyword>
<gene>
    <name evidence="7" type="ORF">ASZ90_003412</name>
</gene>
<dbReference type="GO" id="GO:0008780">
    <property type="term" value="F:acyl-[acyl-carrier-protein]-UDP-N-acetylglucosamine O-acyltransferase activity"/>
    <property type="evidence" value="ECO:0007669"/>
    <property type="project" value="UniProtKB-EC"/>
</dbReference>
<evidence type="ECO:0000256" key="1">
    <source>
        <dbReference type="ARBA" id="ARBA00022516"/>
    </source>
</evidence>
<feature type="domain" description="UDP N-acetylglucosamine O-acyltransferase C-terminal" evidence="6">
    <location>
        <begin position="175"/>
        <end position="256"/>
    </location>
</feature>
<comment type="caution">
    <text evidence="7">The sequence shown here is derived from an EMBL/GenBank/DDBJ whole genome shotgun (WGS) entry which is preliminary data.</text>
</comment>
<dbReference type="Gene3D" id="1.20.1180.10">
    <property type="entry name" value="Udp N-acetylglucosamine O-acyltransferase, C-terminal domain"/>
    <property type="match status" value="1"/>
</dbReference>
<name>A0A0W8G0R9_9ZZZZ</name>
<organism evidence="7">
    <name type="scientific">hydrocarbon metagenome</name>
    <dbReference type="NCBI Taxonomy" id="938273"/>
    <lineage>
        <taxon>unclassified sequences</taxon>
        <taxon>metagenomes</taxon>
        <taxon>ecological metagenomes</taxon>
    </lineage>
</organism>
<evidence type="ECO:0000256" key="4">
    <source>
        <dbReference type="ARBA" id="ARBA00023098"/>
    </source>
</evidence>
<dbReference type="GO" id="GO:0009245">
    <property type="term" value="P:lipid A biosynthetic process"/>
    <property type="evidence" value="ECO:0007669"/>
    <property type="project" value="UniProtKB-KW"/>
</dbReference>
<proteinExistence type="inferred from homology"/>
<dbReference type="NCBIfam" id="TIGR01852">
    <property type="entry name" value="lipid_A_lpxA"/>
    <property type="match status" value="1"/>
</dbReference>
<dbReference type="InterPro" id="IPR029098">
    <property type="entry name" value="Acetyltransf_C"/>
</dbReference>